<dbReference type="EMBL" id="JACHEN010000059">
    <property type="protein sequence ID" value="MBB6218975.1"/>
    <property type="molecule type" value="Genomic_DNA"/>
</dbReference>
<comment type="caution">
    <text evidence="2">The sequence shown here is derived from an EMBL/GenBank/DDBJ whole genome shotgun (WGS) entry which is preliminary data.</text>
</comment>
<keyword evidence="1" id="KW-0812">Transmembrane</keyword>
<name>A0A841L9Q7_9FIRM</name>
<evidence type="ECO:0000313" key="2">
    <source>
        <dbReference type="EMBL" id="MBB6218975.1"/>
    </source>
</evidence>
<evidence type="ECO:0000313" key="3">
    <source>
        <dbReference type="Proteomes" id="UP000579281"/>
    </source>
</evidence>
<sequence length="197" mass="23195">MAELKGEKPLGKKTKIFRTNIFLYGILLGLMMMLGIFLGSRNPLINHYMTLNTKKQEIFKYLEQIQSLEEKMYPISKESINWIHRYSKGKDGDLDSLDQNMMVIDELMMMSINIPASSQVMESHILFMEELKMIKSAMIEMEFAQNHDDARSIEKAQVYLKEFQTTANERRIALKTMMEQYKIPYIDLGDRIKYRTK</sequence>
<dbReference type="Proteomes" id="UP000579281">
    <property type="component" value="Unassembled WGS sequence"/>
</dbReference>
<keyword evidence="3" id="KW-1185">Reference proteome</keyword>
<protein>
    <submittedName>
        <fullName evidence="2">Uncharacterized protein</fullName>
    </submittedName>
</protein>
<reference evidence="2 3" key="1">
    <citation type="submission" date="2020-08" db="EMBL/GenBank/DDBJ databases">
        <title>Genomic Encyclopedia of Type Strains, Phase IV (KMG-IV): sequencing the most valuable type-strain genomes for metagenomic binning, comparative biology and taxonomic classification.</title>
        <authorList>
            <person name="Goeker M."/>
        </authorList>
    </citation>
    <scope>NUCLEOTIDE SEQUENCE [LARGE SCALE GENOMIC DNA]</scope>
    <source>
        <strain evidence="2 3">DSM 103526</strain>
    </source>
</reference>
<organism evidence="2 3">
    <name type="scientific">Anaerosolibacter carboniphilus</name>
    <dbReference type="NCBI Taxonomy" id="1417629"/>
    <lineage>
        <taxon>Bacteria</taxon>
        <taxon>Bacillati</taxon>
        <taxon>Bacillota</taxon>
        <taxon>Clostridia</taxon>
        <taxon>Peptostreptococcales</taxon>
        <taxon>Thermotaleaceae</taxon>
        <taxon>Anaerosolibacter</taxon>
    </lineage>
</organism>
<accession>A0A841L9Q7</accession>
<dbReference type="RefSeq" id="WP_184313942.1">
    <property type="nucleotide sequence ID" value="NZ_JACHEN010000059.1"/>
</dbReference>
<gene>
    <name evidence="2" type="ORF">HNQ80_005153</name>
</gene>
<feature type="transmembrane region" description="Helical" evidence="1">
    <location>
        <begin position="21"/>
        <end position="39"/>
    </location>
</feature>
<evidence type="ECO:0000256" key="1">
    <source>
        <dbReference type="SAM" id="Phobius"/>
    </source>
</evidence>
<dbReference type="AlphaFoldDB" id="A0A841L9Q7"/>
<keyword evidence="1" id="KW-0472">Membrane</keyword>
<keyword evidence="1" id="KW-1133">Transmembrane helix</keyword>
<proteinExistence type="predicted"/>